<dbReference type="AlphaFoldDB" id="A0A2S0M6D5"/>
<dbReference type="GO" id="GO:0030313">
    <property type="term" value="C:cell envelope"/>
    <property type="evidence" value="ECO:0007669"/>
    <property type="project" value="UniProtKB-SubCell"/>
</dbReference>
<dbReference type="SMART" id="SM00062">
    <property type="entry name" value="PBPb"/>
    <property type="match status" value="1"/>
</dbReference>
<evidence type="ECO:0000313" key="7">
    <source>
        <dbReference type="EMBL" id="AVO27020.1"/>
    </source>
</evidence>
<name>A0A2S0M6D5_MEGEL</name>
<dbReference type="InterPro" id="IPR018313">
    <property type="entry name" value="SBP_3_CS"/>
</dbReference>
<protein>
    <submittedName>
        <fullName evidence="7">Basic amino acid ABC transporter substrate-binding protein</fullName>
    </submittedName>
</protein>
<dbReference type="OrthoDB" id="9811552at2"/>
<evidence type="ECO:0000256" key="2">
    <source>
        <dbReference type="ARBA" id="ARBA00010333"/>
    </source>
</evidence>
<reference evidence="7 8" key="1">
    <citation type="journal article" date="2018" name="Genome Announc.">
        <title>Complete genomes of two Megasphaera elsdenii strains, NCIMB 702410 and ATCC 25940.</title>
        <authorList>
            <person name="Hatmaker E.A."/>
            <person name="O'Dell K."/>
            <person name="Riley L.A."/>
            <person name="Klingeman D.M."/>
            <person name="Guss A.M."/>
        </authorList>
    </citation>
    <scope>NUCLEOTIDE SEQUENCE [LARGE SCALE GENOMIC DNA]</scope>
    <source>
        <strain evidence="7 8">NCIMB702410</strain>
    </source>
</reference>
<dbReference type="Proteomes" id="UP000238358">
    <property type="component" value="Chromosome"/>
</dbReference>
<sequence length="271" mass="29685">MDTKKLGAALFTGVLAASMLAGCGSDKKDAANDAKKPLRVATNATFVPFEFKDSDESSEYKGFEMDLIRAVAKEMGRDVEFNNIAFSGIIPIIQQGDMDIAATGMTVTKERAQKVAFAAPFYESKLVILTPKNSNIHSVADLQGKQIAVQIGTTGAKYAEEQGYTIKQFDNNSEAIMELQVGGSPAAILDKPVADYFLTQDGKGKFDVIDIPNIKPEYLAFAINKDNKELLKQVNDAMAKLKETGEFQKIYKKWFNTDMPNLPTSSDEVLK</sequence>
<proteinExistence type="inferred from homology"/>
<dbReference type="SUPFAM" id="SSF53850">
    <property type="entry name" value="Periplasmic binding protein-like II"/>
    <property type="match status" value="1"/>
</dbReference>
<dbReference type="Gene3D" id="3.40.190.10">
    <property type="entry name" value="Periplasmic binding protein-like II"/>
    <property type="match status" value="2"/>
</dbReference>
<dbReference type="GO" id="GO:0016020">
    <property type="term" value="C:membrane"/>
    <property type="evidence" value="ECO:0007669"/>
    <property type="project" value="InterPro"/>
</dbReference>
<dbReference type="PANTHER" id="PTHR35936:SF38">
    <property type="entry name" value="GLUTAMINE-BINDING PERIPLASMIC PROTEIN"/>
    <property type="match status" value="1"/>
</dbReference>
<dbReference type="SMART" id="SM00079">
    <property type="entry name" value="PBPe"/>
    <property type="match status" value="1"/>
</dbReference>
<evidence type="ECO:0000256" key="1">
    <source>
        <dbReference type="ARBA" id="ARBA00004196"/>
    </source>
</evidence>
<dbReference type="EMBL" id="CP027569">
    <property type="protein sequence ID" value="AVO27020.1"/>
    <property type="molecule type" value="Genomic_DNA"/>
</dbReference>
<accession>A0A2S0M6D5</accession>
<comment type="subcellular location">
    <subcellularLocation>
        <location evidence="1">Cell envelope</location>
    </subcellularLocation>
</comment>
<dbReference type="InterPro" id="IPR001638">
    <property type="entry name" value="Solute-binding_3/MltF_N"/>
</dbReference>
<dbReference type="CDD" id="cd13624">
    <property type="entry name" value="PBP2_Arg_Lys_His"/>
    <property type="match status" value="1"/>
</dbReference>
<dbReference type="PROSITE" id="PS01039">
    <property type="entry name" value="SBP_BACTERIAL_3"/>
    <property type="match status" value="1"/>
</dbReference>
<evidence type="ECO:0000256" key="4">
    <source>
        <dbReference type="RuleBase" id="RU003744"/>
    </source>
</evidence>
<dbReference type="Pfam" id="PF00497">
    <property type="entry name" value="SBP_bac_3"/>
    <property type="match status" value="1"/>
</dbReference>
<organism evidence="7 8">
    <name type="scientific">Megasphaera elsdenii</name>
    <dbReference type="NCBI Taxonomy" id="907"/>
    <lineage>
        <taxon>Bacteria</taxon>
        <taxon>Bacillati</taxon>
        <taxon>Bacillota</taxon>
        <taxon>Negativicutes</taxon>
        <taxon>Veillonellales</taxon>
        <taxon>Veillonellaceae</taxon>
        <taxon>Megasphaera</taxon>
    </lineage>
</organism>
<evidence type="ECO:0000313" key="8">
    <source>
        <dbReference type="Proteomes" id="UP000238358"/>
    </source>
</evidence>
<dbReference type="GO" id="GO:0015276">
    <property type="term" value="F:ligand-gated monoatomic ion channel activity"/>
    <property type="evidence" value="ECO:0007669"/>
    <property type="project" value="InterPro"/>
</dbReference>
<dbReference type="RefSeq" id="WP_027895801.1">
    <property type="nucleotide sequence ID" value="NZ_CP027569.1"/>
</dbReference>
<dbReference type="InterPro" id="IPR001320">
    <property type="entry name" value="Iontro_rcpt_C"/>
</dbReference>
<keyword evidence="3" id="KW-0732">Signal</keyword>
<evidence type="ECO:0000259" key="5">
    <source>
        <dbReference type="SMART" id="SM00062"/>
    </source>
</evidence>
<dbReference type="PROSITE" id="PS51257">
    <property type="entry name" value="PROKAR_LIPOPROTEIN"/>
    <property type="match status" value="1"/>
</dbReference>
<feature type="domain" description="Ionotropic glutamate receptor C-terminal" evidence="6">
    <location>
        <begin position="37"/>
        <end position="257"/>
    </location>
</feature>
<gene>
    <name evidence="7" type="ORF">C6Y28_05040</name>
</gene>
<comment type="similarity">
    <text evidence="2 4">Belongs to the bacterial solute-binding protein 3 family.</text>
</comment>
<evidence type="ECO:0000259" key="6">
    <source>
        <dbReference type="SMART" id="SM00079"/>
    </source>
</evidence>
<dbReference type="PANTHER" id="PTHR35936">
    <property type="entry name" value="MEMBRANE-BOUND LYTIC MUREIN TRANSGLYCOSYLASE F"/>
    <property type="match status" value="1"/>
</dbReference>
<evidence type="ECO:0000256" key="3">
    <source>
        <dbReference type="ARBA" id="ARBA00022729"/>
    </source>
</evidence>
<feature type="domain" description="Solute-binding protein family 3/N-terminal" evidence="5">
    <location>
        <begin position="37"/>
        <end position="258"/>
    </location>
</feature>